<dbReference type="GeneID" id="93090662"/>
<name>A0A381DH49_9BACT</name>
<dbReference type="InterPro" id="IPR003362">
    <property type="entry name" value="Bact_transf"/>
</dbReference>
<dbReference type="GO" id="GO:0016780">
    <property type="term" value="F:phosphotransferase activity, for other substituted phosphate groups"/>
    <property type="evidence" value="ECO:0007669"/>
    <property type="project" value="TreeGrafter"/>
</dbReference>
<dbReference type="STRING" id="32024.GCA_000788295_00141"/>
<dbReference type="AlphaFoldDB" id="A0A381DH49"/>
<sequence>MYRLFFKRFFDIVGSVFLIILTSPIMLITYIIIKKNISKNAIFTQSRPGLNEKIFKIYKFKTMSDEKDSNGELLPDDMRLNSCGKKIRSLSLDELPQLFNVLKGDMSFIGPRPLLIEYLNIYNDEQKLRHNVRPGITGLAQVNGRNAISWAKKFEYDVYYAKNLSFFLDIKIALLTIKKVIIKDGISKEGMATTEKFNGQN</sequence>
<comment type="similarity">
    <text evidence="1">Belongs to the bacterial sugar transferase family.</text>
</comment>
<dbReference type="Proteomes" id="UP000254920">
    <property type="component" value="Unassembled WGS sequence"/>
</dbReference>
<evidence type="ECO:0000313" key="3">
    <source>
        <dbReference type="EMBL" id="SUX09820.1"/>
    </source>
</evidence>
<dbReference type="PANTHER" id="PTHR30576">
    <property type="entry name" value="COLANIC BIOSYNTHESIS UDP-GLUCOSE LIPID CARRIER TRANSFERASE"/>
    <property type="match status" value="1"/>
</dbReference>
<keyword evidence="4" id="KW-1185">Reference proteome</keyword>
<accession>A0A381DH49</accession>
<dbReference type="PANTHER" id="PTHR30576:SF8">
    <property type="entry name" value="UNDECAPRENYL-PHOSPHATE GALACTOSE PHOSPHOTRANSFERASE"/>
    <property type="match status" value="1"/>
</dbReference>
<evidence type="ECO:0000256" key="1">
    <source>
        <dbReference type="ARBA" id="ARBA00006464"/>
    </source>
</evidence>
<dbReference type="RefSeq" id="WP_089182489.1">
    <property type="nucleotide sequence ID" value="NZ_CP043427.1"/>
</dbReference>
<reference evidence="3 4" key="1">
    <citation type="submission" date="2018-06" db="EMBL/GenBank/DDBJ databases">
        <authorList>
            <consortium name="Pathogen Informatics"/>
            <person name="Doyle S."/>
        </authorList>
    </citation>
    <scope>NUCLEOTIDE SEQUENCE [LARGE SCALE GENOMIC DNA]</scope>
    <source>
        <strain evidence="3 4">NCTC12475</strain>
    </source>
</reference>
<dbReference type="EMBL" id="UFVD01000001">
    <property type="protein sequence ID" value="SUX09820.1"/>
    <property type="molecule type" value="Genomic_DNA"/>
</dbReference>
<feature type="domain" description="Bacterial sugar transferase" evidence="2">
    <location>
        <begin position="7"/>
        <end position="181"/>
    </location>
</feature>
<dbReference type="Pfam" id="PF02397">
    <property type="entry name" value="Bac_transf"/>
    <property type="match status" value="1"/>
</dbReference>
<gene>
    <name evidence="3" type="primary">wcaJ_1</name>
    <name evidence="3" type="ORF">NCTC12475_00213</name>
</gene>
<organism evidence="3 4">
    <name type="scientific">Campylobacter sputorum subsp. sputorum</name>
    <dbReference type="NCBI Taxonomy" id="32024"/>
    <lineage>
        <taxon>Bacteria</taxon>
        <taxon>Pseudomonadati</taxon>
        <taxon>Campylobacterota</taxon>
        <taxon>Epsilonproteobacteria</taxon>
        <taxon>Campylobacterales</taxon>
        <taxon>Campylobacteraceae</taxon>
        <taxon>Campylobacter</taxon>
    </lineage>
</organism>
<proteinExistence type="inferred from homology"/>
<protein>
    <submittedName>
        <fullName evidence="3">General glycosylation pathway protein</fullName>
    </submittedName>
</protein>
<evidence type="ECO:0000259" key="2">
    <source>
        <dbReference type="Pfam" id="PF02397"/>
    </source>
</evidence>
<dbReference type="OrthoDB" id="9808602at2"/>
<evidence type="ECO:0000313" key="4">
    <source>
        <dbReference type="Proteomes" id="UP000254920"/>
    </source>
</evidence>